<sequence>MRPSLPKLIIPPASSAHEAQAAIHSTPSDCLIAPPTPDHDLDIRPTLSDLAMHFDSSVERTPPLLQTPITLPLPARIPYSSLLNKYTAIIRICPPSTIGPLECYKAADPRGPIPLYIEFPLDVPTPDEPWTLSDATPWIPIWNYREVYVPFLGIGVIMDFINVSPSGGTMVITLRRLPMDRIYIRVPRSRLPISTAASISDDELLRSRSTHEGAESPQRTPSRLGPFSRLRRMLSFQSL</sequence>
<comment type="caution">
    <text evidence="1">The sequence shown here is derived from an EMBL/GenBank/DDBJ whole genome shotgun (WGS) entry which is preliminary data.</text>
</comment>
<dbReference type="EMBL" id="JANSHE010000635">
    <property type="protein sequence ID" value="KAJ3008529.1"/>
    <property type="molecule type" value="Genomic_DNA"/>
</dbReference>
<gene>
    <name evidence="1" type="ORF">NUW54_g3118</name>
</gene>
<organism evidence="1 2">
    <name type="scientific">Trametes sanguinea</name>
    <dbReference type="NCBI Taxonomy" id="158606"/>
    <lineage>
        <taxon>Eukaryota</taxon>
        <taxon>Fungi</taxon>
        <taxon>Dikarya</taxon>
        <taxon>Basidiomycota</taxon>
        <taxon>Agaricomycotina</taxon>
        <taxon>Agaricomycetes</taxon>
        <taxon>Polyporales</taxon>
        <taxon>Polyporaceae</taxon>
        <taxon>Trametes</taxon>
    </lineage>
</organism>
<proteinExistence type="predicted"/>
<accession>A0ACC1Q1M7</accession>
<evidence type="ECO:0000313" key="1">
    <source>
        <dbReference type="EMBL" id="KAJ3008529.1"/>
    </source>
</evidence>
<protein>
    <submittedName>
        <fullName evidence="1">Uncharacterized protein</fullName>
    </submittedName>
</protein>
<name>A0ACC1Q1M7_9APHY</name>
<keyword evidence="2" id="KW-1185">Reference proteome</keyword>
<reference evidence="1" key="1">
    <citation type="submission" date="2022-08" db="EMBL/GenBank/DDBJ databases">
        <title>Genome Sequence of Pycnoporus sanguineus.</title>
        <authorList>
            <person name="Buettner E."/>
        </authorList>
    </citation>
    <scope>NUCLEOTIDE SEQUENCE</scope>
    <source>
        <strain evidence="1">CG-C14</strain>
    </source>
</reference>
<evidence type="ECO:0000313" key="2">
    <source>
        <dbReference type="Proteomes" id="UP001144978"/>
    </source>
</evidence>
<dbReference type="Proteomes" id="UP001144978">
    <property type="component" value="Unassembled WGS sequence"/>
</dbReference>